<evidence type="ECO:0000256" key="5">
    <source>
        <dbReference type="ARBA" id="ARBA00022692"/>
    </source>
</evidence>
<evidence type="ECO:0000256" key="2">
    <source>
        <dbReference type="ARBA" id="ARBA00007651"/>
    </source>
</evidence>
<protein>
    <recommendedName>
        <fullName evidence="8">CASP-like protein</fullName>
    </recommendedName>
</protein>
<comment type="caution">
    <text evidence="11">The sequence shown here is derived from an EMBL/GenBank/DDBJ whole genome shotgun (WGS) entry which is preliminary data.</text>
</comment>
<proteinExistence type="inferred from homology"/>
<dbReference type="InterPro" id="IPR006459">
    <property type="entry name" value="CASP/CASPL"/>
</dbReference>
<keyword evidence="6 8" id="KW-1133">Transmembrane helix</keyword>
<dbReference type="NCBIfam" id="TIGR01569">
    <property type="entry name" value="A_tha_TIGR01569"/>
    <property type="match status" value="1"/>
</dbReference>
<dbReference type="STRING" id="3775.A0A1Q3AV29"/>
<evidence type="ECO:0000256" key="7">
    <source>
        <dbReference type="ARBA" id="ARBA00023136"/>
    </source>
</evidence>
<dbReference type="EMBL" id="BDDD01000119">
    <property type="protein sequence ID" value="GAV59597.1"/>
    <property type="molecule type" value="Genomic_DNA"/>
</dbReference>
<keyword evidence="12" id="KW-1185">Reference proteome</keyword>
<comment type="subunit">
    <text evidence="3 8">Homodimer and heterodimers.</text>
</comment>
<reference evidence="12" key="1">
    <citation type="submission" date="2016-04" db="EMBL/GenBank/DDBJ databases">
        <title>Cephalotus genome sequencing.</title>
        <authorList>
            <person name="Fukushima K."/>
            <person name="Hasebe M."/>
            <person name="Fang X."/>
        </authorList>
    </citation>
    <scope>NUCLEOTIDE SEQUENCE [LARGE SCALE GENOMIC DNA]</scope>
    <source>
        <strain evidence="12">cv. St1</strain>
    </source>
</reference>
<comment type="similarity">
    <text evidence="2 8">Belongs to the Casparian strip membrane proteins (CASP) family.</text>
</comment>
<evidence type="ECO:0000256" key="9">
    <source>
        <dbReference type="SAM" id="SignalP"/>
    </source>
</evidence>
<dbReference type="GO" id="GO:0005886">
    <property type="term" value="C:plasma membrane"/>
    <property type="evidence" value="ECO:0007669"/>
    <property type="project" value="UniProtKB-SubCell"/>
</dbReference>
<evidence type="ECO:0000256" key="1">
    <source>
        <dbReference type="ARBA" id="ARBA00004651"/>
    </source>
</evidence>
<evidence type="ECO:0000313" key="12">
    <source>
        <dbReference type="Proteomes" id="UP000187406"/>
    </source>
</evidence>
<sequence length="179" mass="20009">MERWILRCEVLFRFCAMWLLVLSACLEGLAAQRKVIYGIDITARYKDLQSLEASVYISSVAAAYNLLQLSRCLARLSGNSKGSYRYLAWTSYLLDQIAVYIVFGVCSAALAQSVLVLTGVEAFLWLKWCGKFTRFCFQIGGALACGYVACVAMILVSVISAYNLFRLYSPKKFLLLKAS</sequence>
<dbReference type="PANTHER" id="PTHR33573">
    <property type="entry name" value="CASP-LIKE PROTEIN 4A4"/>
    <property type="match status" value="1"/>
</dbReference>
<dbReference type="Pfam" id="PF04535">
    <property type="entry name" value="CASP_dom"/>
    <property type="match status" value="1"/>
</dbReference>
<dbReference type="FunCoup" id="A0A1Q3AV29">
    <property type="interactions" value="67"/>
</dbReference>
<evidence type="ECO:0000256" key="3">
    <source>
        <dbReference type="ARBA" id="ARBA00011489"/>
    </source>
</evidence>
<keyword evidence="5 8" id="KW-0812">Transmembrane</keyword>
<gene>
    <name evidence="11" type="ORF">CFOL_v3_03128</name>
</gene>
<dbReference type="OrthoDB" id="689315at2759"/>
<dbReference type="InParanoid" id="A0A1Q3AV29"/>
<feature type="domain" description="Casparian strip membrane protein" evidence="10">
    <location>
        <begin position="7"/>
        <end position="152"/>
    </location>
</feature>
<dbReference type="PANTHER" id="PTHR33573:SF30">
    <property type="entry name" value="CASP-LIKE PROTEIN 2C1-RELATED"/>
    <property type="match status" value="1"/>
</dbReference>
<name>A0A1Q3AV29_CEPFO</name>
<evidence type="ECO:0000256" key="4">
    <source>
        <dbReference type="ARBA" id="ARBA00022475"/>
    </source>
</evidence>
<feature type="transmembrane region" description="Helical" evidence="8">
    <location>
        <begin position="141"/>
        <end position="165"/>
    </location>
</feature>
<keyword evidence="4 8" id="KW-1003">Cell membrane</keyword>
<feature type="chain" id="PRO_5012953185" description="CASP-like protein" evidence="9">
    <location>
        <begin position="32"/>
        <end position="179"/>
    </location>
</feature>
<accession>A0A1Q3AV29</accession>
<evidence type="ECO:0000256" key="6">
    <source>
        <dbReference type="ARBA" id="ARBA00022989"/>
    </source>
</evidence>
<comment type="subcellular location">
    <subcellularLocation>
        <location evidence="1 8">Cell membrane</location>
        <topology evidence="1 8">Multi-pass membrane protein</topology>
    </subcellularLocation>
</comment>
<keyword evidence="7 8" id="KW-0472">Membrane</keyword>
<keyword evidence="9" id="KW-0732">Signal</keyword>
<dbReference type="Proteomes" id="UP000187406">
    <property type="component" value="Unassembled WGS sequence"/>
</dbReference>
<dbReference type="PROSITE" id="PS51257">
    <property type="entry name" value="PROKAR_LIPOPROTEIN"/>
    <property type="match status" value="1"/>
</dbReference>
<evidence type="ECO:0000256" key="8">
    <source>
        <dbReference type="RuleBase" id="RU361233"/>
    </source>
</evidence>
<evidence type="ECO:0000313" key="11">
    <source>
        <dbReference type="EMBL" id="GAV59597.1"/>
    </source>
</evidence>
<dbReference type="AlphaFoldDB" id="A0A1Q3AV29"/>
<feature type="signal peptide" evidence="9">
    <location>
        <begin position="1"/>
        <end position="31"/>
    </location>
</feature>
<comment type="caution">
    <text evidence="8">Lacks conserved residue(s) required for the propagation of feature annotation.</text>
</comment>
<organism evidence="11 12">
    <name type="scientific">Cephalotus follicularis</name>
    <name type="common">Albany pitcher plant</name>
    <dbReference type="NCBI Taxonomy" id="3775"/>
    <lineage>
        <taxon>Eukaryota</taxon>
        <taxon>Viridiplantae</taxon>
        <taxon>Streptophyta</taxon>
        <taxon>Embryophyta</taxon>
        <taxon>Tracheophyta</taxon>
        <taxon>Spermatophyta</taxon>
        <taxon>Magnoliopsida</taxon>
        <taxon>eudicotyledons</taxon>
        <taxon>Gunneridae</taxon>
        <taxon>Pentapetalae</taxon>
        <taxon>rosids</taxon>
        <taxon>fabids</taxon>
        <taxon>Oxalidales</taxon>
        <taxon>Cephalotaceae</taxon>
        <taxon>Cephalotus</taxon>
    </lineage>
</organism>
<dbReference type="InterPro" id="IPR006702">
    <property type="entry name" value="CASP_dom"/>
</dbReference>
<evidence type="ECO:0000259" key="10">
    <source>
        <dbReference type="Pfam" id="PF04535"/>
    </source>
</evidence>